<evidence type="ECO:0000256" key="4">
    <source>
        <dbReference type="RuleBase" id="RU004508"/>
    </source>
</evidence>
<dbReference type="EMBL" id="AP025314">
    <property type="protein sequence ID" value="BDD08003.1"/>
    <property type="molecule type" value="Genomic_DNA"/>
</dbReference>
<evidence type="ECO:0000256" key="3">
    <source>
        <dbReference type="PIRSR" id="PIRSR000390-2"/>
    </source>
</evidence>
<dbReference type="PIRSF" id="PIRSF000390">
    <property type="entry name" value="PLP_StrS"/>
    <property type="match status" value="1"/>
</dbReference>
<dbReference type="Pfam" id="PF01041">
    <property type="entry name" value="DegT_DnrJ_EryC1"/>
    <property type="match status" value="2"/>
</dbReference>
<gene>
    <name evidence="5" type="ORF">FUAX_04350</name>
</gene>
<comment type="similarity">
    <text evidence="1 4">Belongs to the DegT/DnrJ/EryC1 family.</text>
</comment>
<protein>
    <submittedName>
        <fullName evidence="5">Aminotransferase</fullName>
    </submittedName>
</protein>
<dbReference type="InterPro" id="IPR015421">
    <property type="entry name" value="PyrdxlP-dep_Trfase_major"/>
</dbReference>
<keyword evidence="5" id="KW-0032">Aminotransferase</keyword>
<keyword evidence="5" id="KW-0808">Transferase</keyword>
<reference evidence="5 6" key="1">
    <citation type="submission" date="2021-12" db="EMBL/GenBank/DDBJ databases">
        <title>Genome sequencing of bacteria with rrn-lacking chromosome and rrn-plasmid.</title>
        <authorList>
            <person name="Anda M."/>
            <person name="Iwasaki W."/>
        </authorList>
    </citation>
    <scope>NUCLEOTIDE SEQUENCE [LARGE SCALE GENOMIC DNA]</scope>
    <source>
        <strain evidence="5 6">DSM 100852</strain>
    </source>
</reference>
<name>A0AAU9CWP0_9BACT</name>
<evidence type="ECO:0000256" key="2">
    <source>
        <dbReference type="PIRSR" id="PIRSR000390-1"/>
    </source>
</evidence>
<evidence type="ECO:0000313" key="5">
    <source>
        <dbReference type="EMBL" id="BDD08003.1"/>
    </source>
</evidence>
<dbReference type="GO" id="GO:0000271">
    <property type="term" value="P:polysaccharide biosynthetic process"/>
    <property type="evidence" value="ECO:0007669"/>
    <property type="project" value="TreeGrafter"/>
</dbReference>
<keyword evidence="3 4" id="KW-0663">Pyridoxal phosphate</keyword>
<keyword evidence="6" id="KW-1185">Reference proteome</keyword>
<dbReference type="PANTHER" id="PTHR30244">
    <property type="entry name" value="TRANSAMINASE"/>
    <property type="match status" value="1"/>
</dbReference>
<feature type="active site" description="Proton acceptor" evidence="2">
    <location>
        <position position="197"/>
    </location>
</feature>
<accession>A0AAU9CWP0</accession>
<dbReference type="SUPFAM" id="SSF53383">
    <property type="entry name" value="PLP-dependent transferases"/>
    <property type="match status" value="1"/>
</dbReference>
<evidence type="ECO:0000256" key="1">
    <source>
        <dbReference type="ARBA" id="ARBA00037999"/>
    </source>
</evidence>
<dbReference type="InterPro" id="IPR015424">
    <property type="entry name" value="PyrdxlP-dep_Trfase"/>
</dbReference>
<dbReference type="Gene3D" id="3.90.1150.10">
    <property type="entry name" value="Aspartate Aminotransferase, domain 1"/>
    <property type="match status" value="1"/>
</dbReference>
<dbReference type="GO" id="GO:0008483">
    <property type="term" value="F:transaminase activity"/>
    <property type="evidence" value="ECO:0007669"/>
    <property type="project" value="UniProtKB-KW"/>
</dbReference>
<evidence type="ECO:0000313" key="6">
    <source>
        <dbReference type="Proteomes" id="UP001348817"/>
    </source>
</evidence>
<dbReference type="InterPro" id="IPR000653">
    <property type="entry name" value="DegT/StrS_aminotransferase"/>
</dbReference>
<dbReference type="KEGG" id="fax:FUAX_04350"/>
<dbReference type="PANTHER" id="PTHR30244:SF34">
    <property type="entry name" value="DTDP-4-AMINO-4,6-DIDEOXYGALACTOSE TRANSAMINASE"/>
    <property type="match status" value="1"/>
</dbReference>
<organism evidence="5 6">
    <name type="scientific">Fulvitalea axinellae</name>
    <dbReference type="NCBI Taxonomy" id="1182444"/>
    <lineage>
        <taxon>Bacteria</taxon>
        <taxon>Pseudomonadati</taxon>
        <taxon>Bacteroidota</taxon>
        <taxon>Cytophagia</taxon>
        <taxon>Cytophagales</taxon>
        <taxon>Persicobacteraceae</taxon>
        <taxon>Fulvitalea</taxon>
    </lineage>
</organism>
<feature type="modified residue" description="N6-(pyridoxal phosphate)lysine" evidence="3">
    <location>
        <position position="197"/>
    </location>
</feature>
<dbReference type="RefSeq" id="WP_338393293.1">
    <property type="nucleotide sequence ID" value="NZ_AP025314.1"/>
</dbReference>
<dbReference type="InterPro" id="IPR015422">
    <property type="entry name" value="PyrdxlP-dep_Trfase_small"/>
</dbReference>
<dbReference type="AlphaFoldDB" id="A0AAU9CWP0"/>
<dbReference type="GO" id="GO:0030170">
    <property type="term" value="F:pyridoxal phosphate binding"/>
    <property type="evidence" value="ECO:0007669"/>
    <property type="project" value="TreeGrafter"/>
</dbReference>
<proteinExistence type="inferred from homology"/>
<dbReference type="Gene3D" id="3.40.640.10">
    <property type="entry name" value="Type I PLP-dependent aspartate aminotransferase-like (Major domain)"/>
    <property type="match status" value="1"/>
</dbReference>
<sequence>MKIPFSPPYIDQDVIDSVSESLSSGWITTGPKVKALEELVQEQTGAKRTLCVNSATSGLMLSLKWFGVGSGDEVIIPAYTYAATALAVIHVGATPVMVDVEDDFNVSISAIENAVTEKTKAIVPVDFSGWPCDYGALQNLVTKVSIRDKFCPNSDKQKALGRILLLADAAHSIGATYKGRNSGTLADLTVFSFHAVKNITTAEGGAVCIALPEPFDCGSEYALMRLMTLNGQTKDAFTKTKAGGWKYDIVLPGMKINMPDVCASIGLAQLRKYPSLLLPERKRVAEFYVDNFRQYDWALIPPLRGQESESSYHVFALRIEGITEVQRDEMIRLISEKGVAVNVHFTPLPMLSLFKEMGFKISGYPQAYANYSKEISLPIYPQLTEDELAYIVGSVAEAYSCVVLEKEESEAGI</sequence>
<dbReference type="Proteomes" id="UP001348817">
    <property type="component" value="Chromosome"/>
</dbReference>
<dbReference type="CDD" id="cd00616">
    <property type="entry name" value="AHBA_syn"/>
    <property type="match status" value="1"/>
</dbReference>